<feature type="domain" description="NAD-dependent epimerase/dehydratase" evidence="2">
    <location>
        <begin position="4"/>
        <end position="244"/>
    </location>
</feature>
<dbReference type="PANTHER" id="PTHR43000">
    <property type="entry name" value="DTDP-D-GLUCOSE 4,6-DEHYDRATASE-RELATED"/>
    <property type="match status" value="1"/>
</dbReference>
<dbReference type="RefSeq" id="WP_264791677.1">
    <property type="nucleotide sequence ID" value="NZ_AP026867.1"/>
</dbReference>
<dbReference type="InterPro" id="IPR036291">
    <property type="entry name" value="NAD(P)-bd_dom_sf"/>
</dbReference>
<proteinExistence type="inferred from homology"/>
<gene>
    <name evidence="3" type="ORF">AsAng_0010650</name>
</gene>
<dbReference type="Gene3D" id="3.90.25.10">
    <property type="entry name" value="UDP-galactose 4-epimerase, domain 1"/>
    <property type="match status" value="1"/>
</dbReference>
<dbReference type="SUPFAM" id="SSF51735">
    <property type="entry name" value="NAD(P)-binding Rossmann-fold domains"/>
    <property type="match status" value="1"/>
</dbReference>
<evidence type="ECO:0000259" key="2">
    <source>
        <dbReference type="Pfam" id="PF01370"/>
    </source>
</evidence>
<dbReference type="Proteomes" id="UP001060919">
    <property type="component" value="Chromosome"/>
</dbReference>
<sequence length="324" mass="36758">MGVILVTGCAGFIGSHICSHLLSQGKKVLGIDNLNDYYSSRLKVRNLVPLQAHKNFEFRQQCIGDLSGLMKISTSIDLVIHLAATPGVVPSLNQVQAYLDNNINKYNVLLDYMQIKGIKRLIFASSSSVYGNTPNGVESMVLQPISPYGFTKQMGEQLNYQYHYLHQISIVNLRLFSVYGERMRPDLALPKFMNSLLNNQAIDLYNNGNDYRDFTYIEDVVQAFMATINYLEQNAPCFQSINIGNNQPIKIRTLLSLLEEVSNRKAIYSNLKKRKGEVFRTAANISKAQLLLAYQPQTSIEEGIYKYYQWYQQQQEITPIPVGC</sequence>
<name>A0A915YC51_9BACT</name>
<dbReference type="EMBL" id="AP026867">
    <property type="protein sequence ID" value="BDS10357.1"/>
    <property type="molecule type" value="Genomic_DNA"/>
</dbReference>
<keyword evidence="4" id="KW-1185">Reference proteome</keyword>
<dbReference type="Pfam" id="PF01370">
    <property type="entry name" value="Epimerase"/>
    <property type="match status" value="1"/>
</dbReference>
<dbReference type="KEGG" id="aup:AsAng_0010650"/>
<evidence type="ECO:0000313" key="3">
    <source>
        <dbReference type="EMBL" id="BDS10357.1"/>
    </source>
</evidence>
<dbReference type="AlphaFoldDB" id="A0A915YC51"/>
<protein>
    <submittedName>
        <fullName evidence="3">NAD-dependent epimerase/dehydratase family protein</fullName>
    </submittedName>
</protein>
<evidence type="ECO:0000313" key="4">
    <source>
        <dbReference type="Proteomes" id="UP001060919"/>
    </source>
</evidence>
<evidence type="ECO:0000256" key="1">
    <source>
        <dbReference type="ARBA" id="ARBA00007637"/>
    </source>
</evidence>
<organism evidence="3 4">
    <name type="scientific">Aureispira anguillae</name>
    <dbReference type="NCBI Taxonomy" id="2864201"/>
    <lineage>
        <taxon>Bacteria</taxon>
        <taxon>Pseudomonadati</taxon>
        <taxon>Bacteroidota</taxon>
        <taxon>Saprospiria</taxon>
        <taxon>Saprospirales</taxon>
        <taxon>Saprospiraceae</taxon>
        <taxon>Aureispira</taxon>
    </lineage>
</organism>
<dbReference type="PRINTS" id="PR01713">
    <property type="entry name" value="NUCEPIMERASE"/>
</dbReference>
<reference evidence="3" key="1">
    <citation type="submission" date="2022-09" db="EMBL/GenBank/DDBJ databases">
        <title>Aureispira anguillicida sp. nov., isolated from Leptocephalus of Japanese eel Anguilla japonica.</title>
        <authorList>
            <person name="Yuasa K."/>
            <person name="Mekata T."/>
            <person name="Ikunari K."/>
        </authorList>
    </citation>
    <scope>NUCLEOTIDE SEQUENCE</scope>
    <source>
        <strain evidence="3">EL160426</strain>
    </source>
</reference>
<accession>A0A915YC51</accession>
<dbReference type="InterPro" id="IPR001509">
    <property type="entry name" value="Epimerase_deHydtase"/>
</dbReference>
<dbReference type="Gene3D" id="3.40.50.720">
    <property type="entry name" value="NAD(P)-binding Rossmann-like Domain"/>
    <property type="match status" value="1"/>
</dbReference>
<comment type="similarity">
    <text evidence="1">Belongs to the NAD(P)-dependent epimerase/dehydratase family.</text>
</comment>